<keyword evidence="3" id="KW-1185">Reference proteome</keyword>
<keyword evidence="1" id="KW-1133">Transmembrane helix</keyword>
<accession>A0ABS4EXA3</accession>
<keyword evidence="1" id="KW-0812">Transmembrane</keyword>
<evidence type="ECO:0000313" key="3">
    <source>
        <dbReference type="Proteomes" id="UP000783390"/>
    </source>
</evidence>
<name>A0ABS4EXA3_9CLOT</name>
<feature type="transmembrane region" description="Helical" evidence="1">
    <location>
        <begin position="32"/>
        <end position="48"/>
    </location>
</feature>
<dbReference type="EMBL" id="JAGGJZ010000001">
    <property type="protein sequence ID" value="MBP1888613.1"/>
    <property type="molecule type" value="Genomic_DNA"/>
</dbReference>
<protein>
    <submittedName>
        <fullName evidence="2">Uncharacterized protein</fullName>
    </submittedName>
</protein>
<comment type="caution">
    <text evidence="2">The sequence shown here is derived from an EMBL/GenBank/DDBJ whole genome shotgun (WGS) entry which is preliminary data.</text>
</comment>
<sequence>MSKDMRNSFLIWSIILIFGATTSYFINEYFATFSMIIWVILFIKDVHIDPEKAFDKYKI</sequence>
<dbReference type="RefSeq" id="WP_209795349.1">
    <property type="nucleotide sequence ID" value="NZ_JAGGJZ010000001.1"/>
</dbReference>
<dbReference type="Proteomes" id="UP000783390">
    <property type="component" value="Unassembled WGS sequence"/>
</dbReference>
<evidence type="ECO:0000256" key="1">
    <source>
        <dbReference type="SAM" id="Phobius"/>
    </source>
</evidence>
<gene>
    <name evidence="2" type="ORF">J2Z53_000192</name>
</gene>
<reference evidence="2 3" key="1">
    <citation type="submission" date="2021-03" db="EMBL/GenBank/DDBJ databases">
        <title>Genomic Encyclopedia of Type Strains, Phase IV (KMG-IV): sequencing the most valuable type-strain genomes for metagenomic binning, comparative biology and taxonomic classification.</title>
        <authorList>
            <person name="Goeker M."/>
        </authorList>
    </citation>
    <scope>NUCLEOTIDE SEQUENCE [LARGE SCALE GENOMIC DNA]</scope>
    <source>
        <strain evidence="2 3">DSM 3984</strain>
    </source>
</reference>
<evidence type="ECO:0000313" key="2">
    <source>
        <dbReference type="EMBL" id="MBP1888613.1"/>
    </source>
</evidence>
<proteinExistence type="predicted"/>
<keyword evidence="1" id="KW-0472">Membrane</keyword>
<organism evidence="2 3">
    <name type="scientific">Clostridium moniliforme</name>
    <dbReference type="NCBI Taxonomy" id="39489"/>
    <lineage>
        <taxon>Bacteria</taxon>
        <taxon>Bacillati</taxon>
        <taxon>Bacillota</taxon>
        <taxon>Clostridia</taxon>
        <taxon>Eubacteriales</taxon>
        <taxon>Clostridiaceae</taxon>
        <taxon>Clostridium</taxon>
    </lineage>
</organism>